<dbReference type="InterPro" id="IPR029139">
    <property type="entry name" value="QueF_N"/>
</dbReference>
<dbReference type="Pfam" id="PF14819">
    <property type="entry name" value="QueF_N"/>
    <property type="match status" value="1"/>
</dbReference>
<keyword evidence="2 5" id="KW-0671">Queuosine biosynthesis</keyword>
<evidence type="ECO:0000256" key="1">
    <source>
        <dbReference type="ARBA" id="ARBA00022490"/>
    </source>
</evidence>
<dbReference type="GO" id="GO:0008616">
    <property type="term" value="P:tRNA queuosine(34) biosynthetic process"/>
    <property type="evidence" value="ECO:0007669"/>
    <property type="project" value="UniProtKB-UniRule"/>
</dbReference>
<dbReference type="PANTHER" id="PTHR34354:SF1">
    <property type="entry name" value="NADPH-DEPENDENT 7-CYANO-7-DEAZAGUANINE REDUCTASE"/>
    <property type="match status" value="1"/>
</dbReference>
<keyword evidence="4 5" id="KW-0560">Oxidoreductase</keyword>
<keyword evidence="1 5" id="KW-0963">Cytoplasm</keyword>
<feature type="active site" description="Proton donor" evidence="5">
    <location>
        <position position="189"/>
    </location>
</feature>
<organism evidence="8">
    <name type="scientific">Lysobacter firmicutimachus</name>
    <dbReference type="NCBI Taxonomy" id="1792846"/>
    <lineage>
        <taxon>Bacteria</taxon>
        <taxon>Pseudomonadati</taxon>
        <taxon>Pseudomonadota</taxon>
        <taxon>Gammaproteobacteria</taxon>
        <taxon>Lysobacterales</taxon>
        <taxon>Lysobacteraceae</taxon>
        <taxon>Lysobacter</taxon>
    </lineage>
</organism>
<feature type="domain" description="NADPH-dependent 7-cyano-7-deazaguanine reductase N-terminal" evidence="7">
    <location>
        <begin position="14"/>
        <end position="123"/>
    </location>
</feature>
<feature type="region of interest" description="Disordered" evidence="6">
    <location>
        <begin position="254"/>
        <end position="275"/>
    </location>
</feature>
<evidence type="ECO:0000313" key="8">
    <source>
        <dbReference type="EMBL" id="XCO76399.1"/>
    </source>
</evidence>
<proteinExistence type="inferred from homology"/>
<dbReference type="InterPro" id="IPR016428">
    <property type="entry name" value="QueF_type2"/>
</dbReference>
<evidence type="ECO:0000256" key="4">
    <source>
        <dbReference type="ARBA" id="ARBA00023002"/>
    </source>
</evidence>
<feature type="binding site" evidence="5">
    <location>
        <begin position="81"/>
        <end position="83"/>
    </location>
    <ligand>
        <name>substrate</name>
    </ligand>
</feature>
<dbReference type="EC" id="1.7.1.13" evidence="5"/>
<feature type="active site" description="Thioimide intermediate" evidence="5">
    <location>
        <position position="182"/>
    </location>
</feature>
<evidence type="ECO:0000259" key="7">
    <source>
        <dbReference type="Pfam" id="PF14819"/>
    </source>
</evidence>
<dbReference type="PIRSF" id="PIRSF004750">
    <property type="entry name" value="Nitrile_oxidored_YqcD_prd"/>
    <property type="match status" value="1"/>
</dbReference>
<dbReference type="EMBL" id="CP159925">
    <property type="protein sequence ID" value="XCO76399.1"/>
    <property type="molecule type" value="Genomic_DNA"/>
</dbReference>
<evidence type="ECO:0000256" key="2">
    <source>
        <dbReference type="ARBA" id="ARBA00022785"/>
    </source>
</evidence>
<dbReference type="GO" id="GO:0005737">
    <property type="term" value="C:cytoplasm"/>
    <property type="evidence" value="ECO:0007669"/>
    <property type="project" value="UniProtKB-SubCell"/>
</dbReference>
<gene>
    <name evidence="5 8" type="primary">queF</name>
    <name evidence="8" type="ORF">ABU614_06315</name>
</gene>
<dbReference type="InterPro" id="IPR043133">
    <property type="entry name" value="GTP-CH-I_C/QueF"/>
</dbReference>
<sequence length="275" mass="30512">MTSHDLPLGRHVDYPREYDPSLLFPIARSLGRAHIGLSDQALPFVGVDRWHAYELSWLDGRGKPRVGTATISVPAASPQLIESKSLKLYLNSFNATRFEREDEVLARIVADLSRAAGAPVEVAFGLPPIDERGDGTAAVADSIDELDVAIDDYGPPNAGHLLADAGTVVEETLCSALLKSNCPVTGQPDWARVSIAYRGPRLDRPALLRYLISFRDHAEFHEQCVERIYADLWQRAQPQWLSVEARYTRRGGLDINPWRGSPGRDRPTPGRDLRQ</sequence>
<keyword evidence="3 5" id="KW-0521">NADP</keyword>
<dbReference type="HAMAP" id="MF_00817">
    <property type="entry name" value="QueF_type2"/>
    <property type="match status" value="1"/>
</dbReference>
<dbReference type="RefSeq" id="WP_363799752.1">
    <property type="nucleotide sequence ID" value="NZ_CP159925.1"/>
</dbReference>
<comment type="subcellular location">
    <subcellularLocation>
        <location evidence="5">Cytoplasm</location>
    </subcellularLocation>
</comment>
<dbReference type="PANTHER" id="PTHR34354">
    <property type="entry name" value="NADPH-DEPENDENT 7-CYANO-7-DEAZAGUANINE REDUCTASE"/>
    <property type="match status" value="1"/>
</dbReference>
<evidence type="ECO:0000256" key="5">
    <source>
        <dbReference type="HAMAP-Rule" id="MF_00817"/>
    </source>
</evidence>
<dbReference type="InterPro" id="IPR029500">
    <property type="entry name" value="QueF"/>
</dbReference>
<dbReference type="Pfam" id="PF14489">
    <property type="entry name" value="QueF"/>
    <property type="match status" value="1"/>
</dbReference>
<comment type="function">
    <text evidence="5">Catalyzes the NADPH-dependent reduction of 7-cyano-7-deazaguanine (preQ0) to 7-aminomethyl-7-deazaguanine (preQ1).</text>
</comment>
<comment type="pathway">
    <text evidence="5">tRNA modification; tRNA-queuosine biosynthesis.</text>
</comment>
<accession>A0AAU8MYG0</accession>
<dbReference type="Gene3D" id="3.30.1130.10">
    <property type="match status" value="2"/>
</dbReference>
<dbReference type="NCBIfam" id="TIGR03138">
    <property type="entry name" value="QueF"/>
    <property type="match status" value="1"/>
</dbReference>
<feature type="binding site" evidence="5">
    <location>
        <begin position="83"/>
        <end position="84"/>
    </location>
    <ligand>
        <name>NADPH</name>
        <dbReference type="ChEBI" id="CHEBI:57783"/>
    </ligand>
</feature>
<feature type="compositionally biased region" description="Basic and acidic residues" evidence="6">
    <location>
        <begin position="262"/>
        <end position="275"/>
    </location>
</feature>
<dbReference type="InterPro" id="IPR050084">
    <property type="entry name" value="NADPH_dep_7-cyano-7-deazaG_red"/>
</dbReference>
<dbReference type="SUPFAM" id="SSF55620">
    <property type="entry name" value="Tetrahydrobiopterin biosynthesis enzymes-like"/>
    <property type="match status" value="1"/>
</dbReference>
<protein>
    <recommendedName>
        <fullName evidence="5">NADPH-dependent 7-cyano-7-deazaguanine reductase</fullName>
        <ecNumber evidence="5">1.7.1.13</ecNumber>
    </recommendedName>
    <alternativeName>
        <fullName evidence="5">7-cyano-7-carbaguanine reductase</fullName>
    </alternativeName>
    <alternativeName>
        <fullName evidence="5">NADPH-dependent nitrile oxidoreductase</fullName>
    </alternativeName>
    <alternativeName>
        <fullName evidence="5">PreQ(0) reductase</fullName>
    </alternativeName>
</protein>
<name>A0AAU8MYG0_9GAMM</name>
<feature type="binding site" evidence="5">
    <location>
        <begin position="250"/>
        <end position="251"/>
    </location>
    <ligand>
        <name>NADPH</name>
        <dbReference type="ChEBI" id="CHEBI:57783"/>
    </ligand>
</feature>
<comment type="similarity">
    <text evidence="5">Belongs to the GTP cyclohydrolase I family. QueF type 2 subfamily.</text>
</comment>
<dbReference type="AlphaFoldDB" id="A0AAU8MYG0"/>
<evidence type="ECO:0000256" key="3">
    <source>
        <dbReference type="ARBA" id="ARBA00022857"/>
    </source>
</evidence>
<comment type="catalytic activity">
    <reaction evidence="5">
        <text>7-aminomethyl-7-carbaguanine + 2 NADP(+) = 7-cyano-7-carbaguanine + 2 NADPH + 3 H(+)</text>
        <dbReference type="Rhea" id="RHEA:13409"/>
        <dbReference type="ChEBI" id="CHEBI:15378"/>
        <dbReference type="ChEBI" id="CHEBI:45075"/>
        <dbReference type="ChEBI" id="CHEBI:57783"/>
        <dbReference type="ChEBI" id="CHEBI:58349"/>
        <dbReference type="ChEBI" id="CHEBI:58703"/>
        <dbReference type="EC" id="1.7.1.13"/>
    </reaction>
</comment>
<feature type="binding site" evidence="5">
    <location>
        <begin position="221"/>
        <end position="222"/>
    </location>
    <ligand>
        <name>substrate</name>
    </ligand>
</feature>
<reference evidence="8" key="1">
    <citation type="submission" date="2024-06" db="EMBL/GenBank/DDBJ databases">
        <authorList>
            <person name="Li S."/>
        </authorList>
    </citation>
    <scope>NUCLEOTIDE SEQUENCE</scope>
    <source>
        <strain evidence="8">SR10</strain>
    </source>
</reference>
<evidence type="ECO:0000256" key="6">
    <source>
        <dbReference type="SAM" id="MobiDB-lite"/>
    </source>
</evidence>
<comment type="subunit">
    <text evidence="5">Homodimer.</text>
</comment>
<dbReference type="GO" id="GO:0033739">
    <property type="term" value="F:preQ1 synthase activity"/>
    <property type="evidence" value="ECO:0007669"/>
    <property type="project" value="UniProtKB-UniRule"/>
</dbReference>